<proteinExistence type="predicted"/>
<evidence type="ECO:0000313" key="3">
    <source>
        <dbReference type="Proteomes" id="UP001152747"/>
    </source>
</evidence>
<keyword evidence="3" id="KW-1185">Reference proteome</keyword>
<gene>
    <name evidence="2" type="ORF">CAMP_LOCUS633</name>
</gene>
<sequence length="395" mass="44637">MSQFAYDSWKIIKYRELNRTDRRIDGDISLANDSSRRTLFVYFDGNEIDRVTYSRNVARYPLLKLDGKNLTVRFNEAGQGFRIVFETDYQKETFSKTMLKLTYISESPLKFAQNRISMPNDGFGSARYGSQPTRNLHDVMSQQQQHLPIHNPYSQPVGIEVDRYRAATVVNMFPESPQGSSFPSTPSFYGGSDLSPYSNFSQHSSSSRGFASPAPRKPLMVDESTQTMELAEAIKTGVVSLSDEMEKFTSNASFKGMLKMIVQQIKNNPDLQKLIDDTESASDVSQDPFEFLEQRPSAVQPKVVQRTSSFNPKSVSTPRGSRQSSRISRQVSERKTQPKGKTESSSVARRKSSKKIEKEYEYSSTRRTSARILAKRISSSSSATSDKPSTSTQRR</sequence>
<feature type="compositionally biased region" description="Low complexity" evidence="1">
    <location>
        <begin position="319"/>
        <end position="330"/>
    </location>
</feature>
<feature type="region of interest" description="Disordered" evidence="1">
    <location>
        <begin position="293"/>
        <end position="395"/>
    </location>
</feature>
<evidence type="ECO:0000313" key="2">
    <source>
        <dbReference type="EMBL" id="CAI5437996.1"/>
    </source>
</evidence>
<dbReference type="Proteomes" id="UP001152747">
    <property type="component" value="Unassembled WGS sequence"/>
</dbReference>
<organism evidence="2 3">
    <name type="scientific">Caenorhabditis angaria</name>
    <dbReference type="NCBI Taxonomy" id="860376"/>
    <lineage>
        <taxon>Eukaryota</taxon>
        <taxon>Metazoa</taxon>
        <taxon>Ecdysozoa</taxon>
        <taxon>Nematoda</taxon>
        <taxon>Chromadorea</taxon>
        <taxon>Rhabditida</taxon>
        <taxon>Rhabditina</taxon>
        <taxon>Rhabditomorpha</taxon>
        <taxon>Rhabditoidea</taxon>
        <taxon>Rhabditidae</taxon>
        <taxon>Peloderinae</taxon>
        <taxon>Caenorhabditis</taxon>
    </lineage>
</organism>
<dbReference type="AlphaFoldDB" id="A0A9P1I3C4"/>
<feature type="compositionally biased region" description="Basic and acidic residues" evidence="1">
    <location>
        <begin position="331"/>
        <end position="342"/>
    </location>
</feature>
<name>A0A9P1I3C4_9PELO</name>
<protein>
    <submittedName>
        <fullName evidence="2">Uncharacterized protein</fullName>
    </submittedName>
</protein>
<feature type="compositionally biased region" description="Polar residues" evidence="1">
    <location>
        <begin position="305"/>
        <end position="318"/>
    </location>
</feature>
<reference evidence="2" key="1">
    <citation type="submission" date="2022-11" db="EMBL/GenBank/DDBJ databases">
        <authorList>
            <person name="Kikuchi T."/>
        </authorList>
    </citation>
    <scope>NUCLEOTIDE SEQUENCE</scope>
    <source>
        <strain evidence="2">PS1010</strain>
    </source>
</reference>
<evidence type="ECO:0000256" key="1">
    <source>
        <dbReference type="SAM" id="MobiDB-lite"/>
    </source>
</evidence>
<accession>A0A9P1I3C4</accession>
<comment type="caution">
    <text evidence="2">The sequence shown here is derived from an EMBL/GenBank/DDBJ whole genome shotgun (WGS) entry which is preliminary data.</text>
</comment>
<dbReference type="EMBL" id="CANHGI010000001">
    <property type="protein sequence ID" value="CAI5437996.1"/>
    <property type="molecule type" value="Genomic_DNA"/>
</dbReference>
<feature type="compositionally biased region" description="Low complexity" evidence="1">
    <location>
        <begin position="378"/>
        <end position="395"/>
    </location>
</feature>